<dbReference type="Pfam" id="PF00512">
    <property type="entry name" value="HisKA"/>
    <property type="match status" value="1"/>
</dbReference>
<evidence type="ECO:0000256" key="9">
    <source>
        <dbReference type="ARBA" id="ARBA00022741"/>
    </source>
</evidence>
<keyword evidence="7" id="KW-0808">Transferase</keyword>
<dbReference type="InterPro" id="IPR038421">
    <property type="entry name" value="RisS_PPD_sf"/>
</dbReference>
<dbReference type="PANTHER" id="PTHR44936">
    <property type="entry name" value="SENSOR PROTEIN CREC"/>
    <property type="match status" value="1"/>
</dbReference>
<keyword evidence="10" id="KW-0418">Kinase</keyword>
<dbReference type="CDD" id="cd00082">
    <property type="entry name" value="HisKA"/>
    <property type="match status" value="1"/>
</dbReference>
<accession>A0A931NHI0</accession>
<dbReference type="Gene3D" id="3.30.450.300">
    <property type="entry name" value="Sensor histidine kinase RisS, periplasmic domain"/>
    <property type="match status" value="1"/>
</dbReference>
<evidence type="ECO:0000256" key="5">
    <source>
        <dbReference type="ARBA" id="ARBA00022519"/>
    </source>
</evidence>
<evidence type="ECO:0000313" key="18">
    <source>
        <dbReference type="EMBL" id="MBH9577773.1"/>
    </source>
</evidence>
<dbReference type="InterPro" id="IPR003660">
    <property type="entry name" value="HAMP_dom"/>
</dbReference>
<dbReference type="SMART" id="SM00387">
    <property type="entry name" value="HATPase_c"/>
    <property type="match status" value="1"/>
</dbReference>
<dbReference type="Pfam" id="PF00672">
    <property type="entry name" value="HAMP"/>
    <property type="match status" value="1"/>
</dbReference>
<proteinExistence type="predicted"/>
<dbReference type="SUPFAM" id="SSF158472">
    <property type="entry name" value="HAMP domain-like"/>
    <property type="match status" value="1"/>
</dbReference>
<dbReference type="GO" id="GO:0005524">
    <property type="term" value="F:ATP binding"/>
    <property type="evidence" value="ECO:0007669"/>
    <property type="project" value="UniProtKB-KW"/>
</dbReference>
<feature type="transmembrane region" description="Helical" evidence="15">
    <location>
        <begin position="156"/>
        <end position="177"/>
    </location>
</feature>
<keyword evidence="6" id="KW-0597">Phosphoprotein</keyword>
<dbReference type="PANTHER" id="PTHR44936:SF5">
    <property type="entry name" value="SENSOR HISTIDINE KINASE ENVZ"/>
    <property type="match status" value="1"/>
</dbReference>
<dbReference type="SMART" id="SM00388">
    <property type="entry name" value="HisKA"/>
    <property type="match status" value="1"/>
</dbReference>
<keyword evidence="8 15" id="KW-0812">Transmembrane</keyword>
<evidence type="ECO:0000259" key="16">
    <source>
        <dbReference type="PROSITE" id="PS50109"/>
    </source>
</evidence>
<dbReference type="GO" id="GO:0000155">
    <property type="term" value="F:phosphorelay sensor kinase activity"/>
    <property type="evidence" value="ECO:0007669"/>
    <property type="project" value="InterPro"/>
</dbReference>
<keyword evidence="5" id="KW-0997">Cell inner membrane</keyword>
<evidence type="ECO:0000259" key="17">
    <source>
        <dbReference type="PROSITE" id="PS50885"/>
    </source>
</evidence>
<organism evidence="18 19">
    <name type="scientific">Inhella proteolytica</name>
    <dbReference type="NCBI Taxonomy" id="2795029"/>
    <lineage>
        <taxon>Bacteria</taxon>
        <taxon>Pseudomonadati</taxon>
        <taxon>Pseudomonadota</taxon>
        <taxon>Betaproteobacteria</taxon>
        <taxon>Burkholderiales</taxon>
        <taxon>Sphaerotilaceae</taxon>
        <taxon>Inhella</taxon>
    </lineage>
</organism>
<keyword evidence="11" id="KW-0067">ATP-binding</keyword>
<keyword evidence="4" id="KW-1003">Cell membrane</keyword>
<dbReference type="InterPro" id="IPR003594">
    <property type="entry name" value="HATPase_dom"/>
</dbReference>
<dbReference type="SUPFAM" id="SSF47384">
    <property type="entry name" value="Homodimeric domain of signal transducing histidine kinase"/>
    <property type="match status" value="1"/>
</dbReference>
<evidence type="ECO:0000256" key="4">
    <source>
        <dbReference type="ARBA" id="ARBA00022475"/>
    </source>
</evidence>
<comment type="caution">
    <text evidence="18">The sequence shown here is derived from an EMBL/GenBank/DDBJ whole genome shotgun (WGS) entry which is preliminary data.</text>
</comment>
<dbReference type="InterPro" id="IPR050980">
    <property type="entry name" value="2C_sensor_his_kinase"/>
</dbReference>
<dbReference type="EC" id="2.7.13.3" evidence="3"/>
<comment type="subcellular location">
    <subcellularLocation>
        <location evidence="2">Cell inner membrane</location>
        <topology evidence="2">Multi-pass membrane protein</topology>
    </subcellularLocation>
</comment>
<evidence type="ECO:0000256" key="12">
    <source>
        <dbReference type="ARBA" id="ARBA00022989"/>
    </source>
</evidence>
<dbReference type="PRINTS" id="PR00344">
    <property type="entry name" value="BCTRLSENSOR"/>
</dbReference>
<sequence>MPRRVLGLNLFWRTFAWLALLLAGAGLTWQAAFRALEAEPRALQAAQQLGDLVLLSRAALSDVEPIQRLVIIKSIERDATIKVQVAELRDEWKAYEHTPFARQVAQALIQRLGPDTFVAESVNGQSGLWVRFMAGRDAFWLRASHEPSASLPTPRAWWLLIVVAATLLGSAIIAGLINRPLRALSVAAGRIREGEYDSRLDEHTLTSEIREVNRGFNRMARVLAKLDQDRSVMLAGISHDLRTPLARLRLEVEMSVHDPAAQLAMAQDIDQLDAVIGKFMDYARPGEVSQQILLLADVLERETQSFRDPNQIRFRLRVPPNLRVKGDRTEVSRVFQNLFENARRYGHQPDQAALVDILAQIQGNEVLVTLRDHGPGVPQTVLSELTKPFYRANSARTAASGSGLGLAIVEKSLSRMGAHLEIVNAEDGGLITRIRFQRAD</sequence>
<dbReference type="InterPro" id="IPR004358">
    <property type="entry name" value="Sig_transdc_His_kin-like_C"/>
</dbReference>
<gene>
    <name evidence="18" type="ORF">I7X39_12760</name>
</gene>
<dbReference type="SMART" id="SM00304">
    <property type="entry name" value="HAMP"/>
    <property type="match status" value="1"/>
</dbReference>
<feature type="domain" description="Histidine kinase" evidence="16">
    <location>
        <begin position="236"/>
        <end position="440"/>
    </location>
</feature>
<comment type="catalytic activity">
    <reaction evidence="1">
        <text>ATP + protein L-histidine = ADP + protein N-phospho-L-histidine.</text>
        <dbReference type="EC" id="2.7.13.3"/>
    </reaction>
</comment>
<dbReference type="GO" id="GO:0005886">
    <property type="term" value="C:plasma membrane"/>
    <property type="evidence" value="ECO:0007669"/>
    <property type="project" value="UniProtKB-SubCell"/>
</dbReference>
<evidence type="ECO:0000256" key="7">
    <source>
        <dbReference type="ARBA" id="ARBA00022679"/>
    </source>
</evidence>
<dbReference type="RefSeq" id="WP_198111549.1">
    <property type="nucleotide sequence ID" value="NZ_JAEDAK010000008.1"/>
</dbReference>
<keyword evidence="13" id="KW-0902">Two-component regulatory system</keyword>
<dbReference type="SUPFAM" id="SSF55874">
    <property type="entry name" value="ATPase domain of HSP90 chaperone/DNA topoisomerase II/histidine kinase"/>
    <property type="match status" value="1"/>
</dbReference>
<evidence type="ECO:0000256" key="8">
    <source>
        <dbReference type="ARBA" id="ARBA00022692"/>
    </source>
</evidence>
<dbReference type="InterPro" id="IPR036890">
    <property type="entry name" value="HATPase_C_sf"/>
</dbReference>
<evidence type="ECO:0000256" key="1">
    <source>
        <dbReference type="ARBA" id="ARBA00000085"/>
    </source>
</evidence>
<dbReference type="EMBL" id="JAEDAK010000008">
    <property type="protein sequence ID" value="MBH9577773.1"/>
    <property type="molecule type" value="Genomic_DNA"/>
</dbReference>
<keyword evidence="12 15" id="KW-1133">Transmembrane helix</keyword>
<dbReference type="Gene3D" id="1.10.287.130">
    <property type="match status" value="1"/>
</dbReference>
<dbReference type="Gene3D" id="3.30.565.10">
    <property type="entry name" value="Histidine kinase-like ATPase, C-terminal domain"/>
    <property type="match status" value="1"/>
</dbReference>
<evidence type="ECO:0000313" key="19">
    <source>
        <dbReference type="Proteomes" id="UP000613266"/>
    </source>
</evidence>
<dbReference type="InterPro" id="IPR005467">
    <property type="entry name" value="His_kinase_dom"/>
</dbReference>
<name>A0A931NHI0_9BURK</name>
<keyword evidence="19" id="KW-1185">Reference proteome</keyword>
<keyword evidence="9" id="KW-0547">Nucleotide-binding</keyword>
<dbReference type="Pfam" id="PF02518">
    <property type="entry name" value="HATPase_c"/>
    <property type="match status" value="1"/>
</dbReference>
<evidence type="ECO:0000256" key="6">
    <source>
        <dbReference type="ARBA" id="ARBA00022553"/>
    </source>
</evidence>
<feature type="domain" description="HAMP" evidence="17">
    <location>
        <begin position="175"/>
        <end position="228"/>
    </location>
</feature>
<evidence type="ECO:0000256" key="13">
    <source>
        <dbReference type="ARBA" id="ARBA00023012"/>
    </source>
</evidence>
<evidence type="ECO:0000256" key="14">
    <source>
        <dbReference type="ARBA" id="ARBA00023136"/>
    </source>
</evidence>
<evidence type="ECO:0000256" key="3">
    <source>
        <dbReference type="ARBA" id="ARBA00012438"/>
    </source>
</evidence>
<dbReference type="CDD" id="cd00075">
    <property type="entry name" value="HATPase"/>
    <property type="match status" value="1"/>
</dbReference>
<dbReference type="InterPro" id="IPR036097">
    <property type="entry name" value="HisK_dim/P_sf"/>
</dbReference>
<dbReference type="AlphaFoldDB" id="A0A931NHI0"/>
<dbReference type="CDD" id="cd06225">
    <property type="entry name" value="HAMP"/>
    <property type="match status" value="1"/>
</dbReference>
<evidence type="ECO:0000256" key="2">
    <source>
        <dbReference type="ARBA" id="ARBA00004429"/>
    </source>
</evidence>
<dbReference type="PROSITE" id="PS50885">
    <property type="entry name" value="HAMP"/>
    <property type="match status" value="1"/>
</dbReference>
<evidence type="ECO:0000256" key="11">
    <source>
        <dbReference type="ARBA" id="ARBA00022840"/>
    </source>
</evidence>
<dbReference type="InterPro" id="IPR003661">
    <property type="entry name" value="HisK_dim/P_dom"/>
</dbReference>
<evidence type="ECO:0000256" key="15">
    <source>
        <dbReference type="SAM" id="Phobius"/>
    </source>
</evidence>
<keyword evidence="14 15" id="KW-0472">Membrane</keyword>
<dbReference type="Proteomes" id="UP000613266">
    <property type="component" value="Unassembled WGS sequence"/>
</dbReference>
<dbReference type="Pfam" id="PF16524">
    <property type="entry name" value="RisS_PPD"/>
    <property type="match status" value="1"/>
</dbReference>
<dbReference type="InterPro" id="IPR032408">
    <property type="entry name" value="RisS_PPD"/>
</dbReference>
<evidence type="ECO:0000256" key="10">
    <source>
        <dbReference type="ARBA" id="ARBA00022777"/>
    </source>
</evidence>
<reference evidence="18" key="1">
    <citation type="submission" date="2020-12" db="EMBL/GenBank/DDBJ databases">
        <title>The genome sequence of Inhella sp. 1Y17.</title>
        <authorList>
            <person name="Liu Y."/>
        </authorList>
    </citation>
    <scope>NUCLEOTIDE SEQUENCE</scope>
    <source>
        <strain evidence="18">1Y17</strain>
    </source>
</reference>
<protein>
    <recommendedName>
        <fullName evidence="3">histidine kinase</fullName>
        <ecNumber evidence="3">2.7.13.3</ecNumber>
    </recommendedName>
</protein>
<dbReference type="Gene3D" id="1.10.8.500">
    <property type="entry name" value="HAMP domain in histidine kinase"/>
    <property type="match status" value="1"/>
</dbReference>
<dbReference type="PROSITE" id="PS50109">
    <property type="entry name" value="HIS_KIN"/>
    <property type="match status" value="1"/>
</dbReference>